<gene>
    <name evidence="1" type="ORF">SAMN02745215_04622</name>
</gene>
<dbReference type="EMBL" id="FRDN01000017">
    <property type="protein sequence ID" value="SHN86424.1"/>
    <property type="molecule type" value="Genomic_DNA"/>
</dbReference>
<sequence length="181" mass="21589">MVEHRLVIGNKQYNMYTLGPIGALKINARYHQDYWMYYSDSETIQKLMVVDLYIRMEDFLSAELKIYAADSPYLYTFLHGDKEYQIGVIWDNIESFIELYRWRLPQERVILMCQSVNMVNDLAKYLTDDVPIRIIGRDTVKQDLIFHRLEHGKWVLDIPDKIIKTKKDNLKVVRDQKVLLP</sequence>
<organism evidence="1 2">
    <name type="scientific">Desulfitobacterium chlororespirans DSM 11544</name>
    <dbReference type="NCBI Taxonomy" id="1121395"/>
    <lineage>
        <taxon>Bacteria</taxon>
        <taxon>Bacillati</taxon>
        <taxon>Bacillota</taxon>
        <taxon>Clostridia</taxon>
        <taxon>Eubacteriales</taxon>
        <taxon>Desulfitobacteriaceae</taxon>
        <taxon>Desulfitobacterium</taxon>
    </lineage>
</organism>
<keyword evidence="2" id="KW-1185">Reference proteome</keyword>
<dbReference type="Proteomes" id="UP000184010">
    <property type="component" value="Unassembled WGS sequence"/>
</dbReference>
<name>A0A1M7UU05_9FIRM</name>
<dbReference type="RefSeq" id="WP_072774763.1">
    <property type="nucleotide sequence ID" value="NZ_FRDN01000017.1"/>
</dbReference>
<evidence type="ECO:0000313" key="2">
    <source>
        <dbReference type="Proteomes" id="UP000184010"/>
    </source>
</evidence>
<accession>A0A1M7UU05</accession>
<proteinExistence type="predicted"/>
<protein>
    <submittedName>
        <fullName evidence="1">Uncharacterized protein</fullName>
    </submittedName>
</protein>
<dbReference type="AlphaFoldDB" id="A0A1M7UU05"/>
<evidence type="ECO:0000313" key="1">
    <source>
        <dbReference type="EMBL" id="SHN86424.1"/>
    </source>
</evidence>
<reference evidence="2" key="1">
    <citation type="submission" date="2016-12" db="EMBL/GenBank/DDBJ databases">
        <authorList>
            <person name="Varghese N."/>
            <person name="Submissions S."/>
        </authorList>
    </citation>
    <scope>NUCLEOTIDE SEQUENCE [LARGE SCALE GENOMIC DNA]</scope>
    <source>
        <strain evidence="2">DSM 11544</strain>
    </source>
</reference>